<dbReference type="SMART" id="SM00388">
    <property type="entry name" value="HisKA"/>
    <property type="match status" value="1"/>
</dbReference>
<dbReference type="GO" id="GO:0000155">
    <property type="term" value="F:phosphorelay sensor kinase activity"/>
    <property type="evidence" value="ECO:0007669"/>
    <property type="project" value="InterPro"/>
</dbReference>
<dbReference type="GO" id="GO:0004721">
    <property type="term" value="F:phosphoprotein phosphatase activity"/>
    <property type="evidence" value="ECO:0007669"/>
    <property type="project" value="TreeGrafter"/>
</dbReference>
<keyword evidence="7" id="KW-1133">Transmembrane helix</keyword>
<dbReference type="InterPro" id="IPR036890">
    <property type="entry name" value="HATPase_C_sf"/>
</dbReference>
<feature type="transmembrane region" description="Helical" evidence="7">
    <location>
        <begin position="41"/>
        <end position="61"/>
    </location>
</feature>
<feature type="domain" description="Histidine kinase" evidence="8">
    <location>
        <begin position="139"/>
        <end position="346"/>
    </location>
</feature>
<dbReference type="EMBL" id="FPIB01000007">
    <property type="protein sequence ID" value="SFV90005.1"/>
    <property type="molecule type" value="Genomic_DNA"/>
</dbReference>
<feature type="transmembrane region" description="Helical" evidence="7">
    <location>
        <begin position="12"/>
        <end position="35"/>
    </location>
</feature>
<comment type="catalytic activity">
    <reaction evidence="1">
        <text>ATP + protein L-histidine = ADP + protein N-phospho-L-histidine.</text>
        <dbReference type="EC" id="2.7.13.3"/>
    </reaction>
</comment>
<keyword evidence="7" id="KW-0812">Transmembrane</keyword>
<evidence type="ECO:0000313" key="9">
    <source>
        <dbReference type="EMBL" id="SFV90005.1"/>
    </source>
</evidence>
<evidence type="ECO:0000259" key="8">
    <source>
        <dbReference type="PROSITE" id="PS50109"/>
    </source>
</evidence>
<organism evidence="9">
    <name type="scientific">hydrothermal vent metagenome</name>
    <dbReference type="NCBI Taxonomy" id="652676"/>
    <lineage>
        <taxon>unclassified sequences</taxon>
        <taxon>metagenomes</taxon>
        <taxon>ecological metagenomes</taxon>
    </lineage>
</organism>
<dbReference type="SUPFAM" id="SSF55874">
    <property type="entry name" value="ATPase domain of HSP90 chaperone/DNA topoisomerase II/histidine kinase"/>
    <property type="match status" value="1"/>
</dbReference>
<dbReference type="InterPro" id="IPR050351">
    <property type="entry name" value="BphY/WalK/GraS-like"/>
</dbReference>
<dbReference type="PANTHER" id="PTHR45453:SF1">
    <property type="entry name" value="PHOSPHATE REGULON SENSOR PROTEIN PHOR"/>
    <property type="match status" value="1"/>
</dbReference>
<evidence type="ECO:0000256" key="4">
    <source>
        <dbReference type="ARBA" id="ARBA00022679"/>
    </source>
</evidence>
<dbReference type="GO" id="GO:0016036">
    <property type="term" value="P:cellular response to phosphate starvation"/>
    <property type="evidence" value="ECO:0007669"/>
    <property type="project" value="TreeGrafter"/>
</dbReference>
<dbReference type="Pfam" id="PF02518">
    <property type="entry name" value="HATPase_c"/>
    <property type="match status" value="1"/>
</dbReference>
<dbReference type="InterPro" id="IPR036097">
    <property type="entry name" value="HisK_dim/P_sf"/>
</dbReference>
<keyword evidence="6" id="KW-0902">Two-component regulatory system</keyword>
<dbReference type="PROSITE" id="PS50109">
    <property type="entry name" value="HIS_KIN"/>
    <property type="match status" value="1"/>
</dbReference>
<dbReference type="InterPro" id="IPR005467">
    <property type="entry name" value="His_kinase_dom"/>
</dbReference>
<dbReference type="CDD" id="cd00082">
    <property type="entry name" value="HisKA"/>
    <property type="match status" value="1"/>
</dbReference>
<dbReference type="GO" id="GO:0005886">
    <property type="term" value="C:plasma membrane"/>
    <property type="evidence" value="ECO:0007669"/>
    <property type="project" value="TreeGrafter"/>
</dbReference>
<dbReference type="InterPro" id="IPR003661">
    <property type="entry name" value="HisK_dim/P_dom"/>
</dbReference>
<evidence type="ECO:0000256" key="6">
    <source>
        <dbReference type="ARBA" id="ARBA00023012"/>
    </source>
</evidence>
<dbReference type="Pfam" id="PF00512">
    <property type="entry name" value="HisKA"/>
    <property type="match status" value="1"/>
</dbReference>
<dbReference type="CDD" id="cd00075">
    <property type="entry name" value="HATPase"/>
    <property type="match status" value="1"/>
</dbReference>
<keyword evidence="7" id="KW-0472">Membrane</keyword>
<dbReference type="SUPFAM" id="SSF47384">
    <property type="entry name" value="Homodimeric domain of signal transducing histidine kinase"/>
    <property type="match status" value="1"/>
</dbReference>
<reference evidence="9" key="1">
    <citation type="submission" date="2016-10" db="EMBL/GenBank/DDBJ databases">
        <authorList>
            <person name="de Groot N.N."/>
        </authorList>
    </citation>
    <scope>NUCLEOTIDE SEQUENCE</scope>
</reference>
<evidence type="ECO:0000256" key="3">
    <source>
        <dbReference type="ARBA" id="ARBA00022553"/>
    </source>
</evidence>
<dbReference type="PANTHER" id="PTHR45453">
    <property type="entry name" value="PHOSPHATE REGULON SENSOR PROTEIN PHOR"/>
    <property type="match status" value="1"/>
</dbReference>
<dbReference type="EC" id="2.7.13.3" evidence="2"/>
<dbReference type="InterPro" id="IPR003594">
    <property type="entry name" value="HATPase_dom"/>
</dbReference>
<gene>
    <name evidence="9" type="ORF">MNB_SV-4-1185</name>
</gene>
<protein>
    <recommendedName>
        <fullName evidence="2">histidine kinase</fullName>
        <ecNumber evidence="2">2.7.13.3</ecNumber>
    </recommendedName>
</protein>
<sequence>MKLFGKPHLTEYVLARVVTVAIVLFVSLYIAMLLLEIESKTILIALAFVAFAFTLFIYIIWRGARRMEKELNILNRYLRDIDSLDKVEYRARFFTKEFEQINKNLIRVLRKAKKREDIKQRYNTKLKLKNRQRADMLSAITHEFRNPIAAIMGYAQTLQDDRDIPPALREKFLEKIYNNGNKIESLLGRLMLWNKFESGEATLHKSRFDLCALTKEVKRSLLEKYKTREIVVSCTPCSVEADRTLIEVVLKNLIENALKYSKEAVEITIENNGYVSVRDHGVGISKSDLEKVTKKFYRSGTHNWDNSMGLGLSIVKTILKLHGSSLDIESRLGEGSTFSFAISPKSDA</sequence>
<evidence type="ECO:0000256" key="5">
    <source>
        <dbReference type="ARBA" id="ARBA00022777"/>
    </source>
</evidence>
<keyword evidence="4" id="KW-0808">Transferase</keyword>
<dbReference type="Gene3D" id="1.10.287.130">
    <property type="match status" value="1"/>
</dbReference>
<keyword evidence="3" id="KW-0597">Phosphoprotein</keyword>
<evidence type="ECO:0000256" key="7">
    <source>
        <dbReference type="SAM" id="Phobius"/>
    </source>
</evidence>
<accession>A0A1W1E7S0</accession>
<evidence type="ECO:0000256" key="1">
    <source>
        <dbReference type="ARBA" id="ARBA00000085"/>
    </source>
</evidence>
<dbReference type="InterPro" id="IPR004358">
    <property type="entry name" value="Sig_transdc_His_kin-like_C"/>
</dbReference>
<dbReference type="SMART" id="SM00387">
    <property type="entry name" value="HATPase_c"/>
    <property type="match status" value="1"/>
</dbReference>
<proteinExistence type="predicted"/>
<dbReference type="PRINTS" id="PR00344">
    <property type="entry name" value="BCTRLSENSOR"/>
</dbReference>
<name>A0A1W1E7S0_9ZZZZ</name>
<evidence type="ECO:0000256" key="2">
    <source>
        <dbReference type="ARBA" id="ARBA00012438"/>
    </source>
</evidence>
<dbReference type="Gene3D" id="3.30.565.10">
    <property type="entry name" value="Histidine kinase-like ATPase, C-terminal domain"/>
    <property type="match status" value="1"/>
</dbReference>
<dbReference type="AlphaFoldDB" id="A0A1W1E7S0"/>
<keyword evidence="5 9" id="KW-0418">Kinase</keyword>